<dbReference type="AlphaFoldDB" id="A0AA36DK65"/>
<name>A0AA36DK65_CYLNA</name>
<feature type="transmembrane region" description="Helical" evidence="1">
    <location>
        <begin position="64"/>
        <end position="84"/>
    </location>
</feature>
<keyword evidence="1" id="KW-0472">Membrane</keyword>
<evidence type="ECO:0000256" key="1">
    <source>
        <dbReference type="SAM" id="Phobius"/>
    </source>
</evidence>
<reference evidence="2" key="1">
    <citation type="submission" date="2023-07" db="EMBL/GenBank/DDBJ databases">
        <authorList>
            <consortium name="CYATHOMIX"/>
        </authorList>
    </citation>
    <scope>NUCLEOTIDE SEQUENCE</scope>
    <source>
        <strain evidence="2">N/A</strain>
    </source>
</reference>
<organism evidence="2 3">
    <name type="scientific">Cylicocyclus nassatus</name>
    <name type="common">Nematode worm</name>
    <dbReference type="NCBI Taxonomy" id="53992"/>
    <lineage>
        <taxon>Eukaryota</taxon>
        <taxon>Metazoa</taxon>
        <taxon>Ecdysozoa</taxon>
        <taxon>Nematoda</taxon>
        <taxon>Chromadorea</taxon>
        <taxon>Rhabditida</taxon>
        <taxon>Rhabditina</taxon>
        <taxon>Rhabditomorpha</taxon>
        <taxon>Strongyloidea</taxon>
        <taxon>Strongylidae</taxon>
        <taxon>Cylicocyclus</taxon>
    </lineage>
</organism>
<protein>
    <submittedName>
        <fullName evidence="2">Uncharacterized protein</fullName>
    </submittedName>
</protein>
<feature type="transmembrane region" description="Helical" evidence="1">
    <location>
        <begin position="111"/>
        <end position="136"/>
    </location>
</feature>
<evidence type="ECO:0000313" key="2">
    <source>
        <dbReference type="EMBL" id="CAJ0588721.1"/>
    </source>
</evidence>
<keyword evidence="1" id="KW-0812">Transmembrane</keyword>
<proteinExistence type="predicted"/>
<keyword evidence="1" id="KW-1133">Transmembrane helix</keyword>
<comment type="caution">
    <text evidence="2">The sequence shown here is derived from an EMBL/GenBank/DDBJ whole genome shotgun (WGS) entry which is preliminary data.</text>
</comment>
<keyword evidence="3" id="KW-1185">Reference proteome</keyword>
<dbReference type="EMBL" id="CATQJL010000001">
    <property type="protein sequence ID" value="CAJ0588721.1"/>
    <property type="molecule type" value="Genomic_DNA"/>
</dbReference>
<sequence>MCVVNANEEDARVDGRHSAPLPRVACPVRVFYASNAPLPVHYLRVLRAQGTETIKTSRCSSQKVPFFPVLHALFVVLALPLHYLRVLRAQGTETIETSRCSSQKVPRFPVLHALFVVLAPLFDLIVESFCLFTSALSGAESWKPQLKPVLVNIYEWNRTCTAVYSS</sequence>
<gene>
    <name evidence="2" type="ORF">CYNAS_LOCUS704</name>
</gene>
<evidence type="ECO:0000313" key="3">
    <source>
        <dbReference type="Proteomes" id="UP001176961"/>
    </source>
</evidence>
<dbReference type="Proteomes" id="UP001176961">
    <property type="component" value="Unassembled WGS sequence"/>
</dbReference>
<accession>A0AA36DK65</accession>